<dbReference type="Proteomes" id="UP001176960">
    <property type="component" value="Unassembled WGS sequence"/>
</dbReference>
<dbReference type="Gene3D" id="3.30.420.40">
    <property type="match status" value="1"/>
</dbReference>
<dbReference type="InterPro" id="IPR022496">
    <property type="entry name" value="T6A_TsaB"/>
</dbReference>
<dbReference type="SUPFAM" id="SSF53067">
    <property type="entry name" value="Actin-like ATPase domain"/>
    <property type="match status" value="1"/>
</dbReference>
<dbReference type="RefSeq" id="WP_289842086.1">
    <property type="nucleotide sequence ID" value="NZ_CATKSH010000036.1"/>
</dbReference>
<sequence length="221" mass="22806">MSLPLNPALSRRVVVLNGAAAGENTSGFVAALEDGRVVAERRMSGRGAAERLAIFVNEMLDEAGWRDKPDAVVAVVGPGSFTGLRASLALAQGLAMGYGVRGLGVTAGDAQRAMPGLSRAMCVSVARRNRCFVDDGVHPIRASAPADIVVPPSVPAVTGDALAWLSDAQTGGARRVAYEEPAAEAIWKAACAGPVHPLEPIYVDPPEAKLPQQGLRPAPVG</sequence>
<dbReference type="EC" id="2.3.1.234" evidence="2"/>
<dbReference type="EMBL" id="CATKSH010000036">
    <property type="protein sequence ID" value="CAI9122179.1"/>
    <property type="molecule type" value="Genomic_DNA"/>
</dbReference>
<evidence type="ECO:0000259" key="1">
    <source>
        <dbReference type="Pfam" id="PF00814"/>
    </source>
</evidence>
<accession>A0AA35UIL9</accession>
<dbReference type="Pfam" id="PF00814">
    <property type="entry name" value="TsaD"/>
    <property type="match status" value="1"/>
</dbReference>
<dbReference type="GO" id="GO:0002949">
    <property type="term" value="P:tRNA threonylcarbamoyladenosine modification"/>
    <property type="evidence" value="ECO:0007669"/>
    <property type="project" value="InterPro"/>
</dbReference>
<feature type="domain" description="Gcp-like" evidence="1">
    <location>
        <begin position="47"/>
        <end position="117"/>
    </location>
</feature>
<dbReference type="InterPro" id="IPR043129">
    <property type="entry name" value="ATPase_NBD"/>
</dbReference>
<name>A0AA35UIL9_9PROT</name>
<dbReference type="AlphaFoldDB" id="A0AA35UIL9"/>
<protein>
    <submittedName>
        <fullName evidence="2">tRNA (Adenosine(37)-N6)-threonylcarbamoyltransferase complex dimerization subunit type 1 TsaB</fullName>
        <ecNumber evidence="2">2.3.1.234</ecNumber>
    </submittedName>
</protein>
<keyword evidence="2" id="KW-0808">Transferase</keyword>
<dbReference type="NCBIfam" id="TIGR03725">
    <property type="entry name" value="T6A_YeaZ"/>
    <property type="match status" value="1"/>
</dbReference>
<reference evidence="2" key="1">
    <citation type="submission" date="2023-03" db="EMBL/GenBank/DDBJ databases">
        <authorList>
            <person name="Cleenwerck I."/>
        </authorList>
    </citation>
    <scope>NUCLEOTIDE SEQUENCE</scope>
    <source>
        <strain evidence="2">LMG 32879</strain>
    </source>
</reference>
<evidence type="ECO:0000313" key="3">
    <source>
        <dbReference type="Proteomes" id="UP001176960"/>
    </source>
</evidence>
<gene>
    <name evidence="2" type="primary">tsaB</name>
    <name evidence="2" type="ORF">LMG32879_003039</name>
</gene>
<dbReference type="GO" id="GO:0061711">
    <property type="term" value="F:tRNA N(6)-L-threonylcarbamoyladenine synthase activity"/>
    <property type="evidence" value="ECO:0007669"/>
    <property type="project" value="UniProtKB-EC"/>
</dbReference>
<organism evidence="2 3">
    <name type="scientific">Brytella acorum</name>
    <dbReference type="NCBI Taxonomy" id="2959299"/>
    <lineage>
        <taxon>Bacteria</taxon>
        <taxon>Pseudomonadati</taxon>
        <taxon>Pseudomonadota</taxon>
        <taxon>Alphaproteobacteria</taxon>
        <taxon>Acetobacterales</taxon>
        <taxon>Acetobacteraceae</taxon>
        <taxon>Brytella</taxon>
    </lineage>
</organism>
<keyword evidence="3" id="KW-1185">Reference proteome</keyword>
<proteinExistence type="predicted"/>
<dbReference type="InterPro" id="IPR000905">
    <property type="entry name" value="Gcp-like_dom"/>
</dbReference>
<keyword evidence="2" id="KW-0012">Acyltransferase</keyword>
<evidence type="ECO:0000313" key="2">
    <source>
        <dbReference type="EMBL" id="CAI9122179.1"/>
    </source>
</evidence>
<comment type="caution">
    <text evidence="2">The sequence shown here is derived from an EMBL/GenBank/DDBJ whole genome shotgun (WGS) entry which is preliminary data.</text>
</comment>